<evidence type="ECO:0000313" key="1">
    <source>
        <dbReference type="EMBL" id="RON41417.1"/>
    </source>
</evidence>
<name>A0A423JUS2_9PSED</name>
<dbReference type="EMBL" id="MOBQ01000031">
    <property type="protein sequence ID" value="RON41417.1"/>
    <property type="molecule type" value="Genomic_DNA"/>
</dbReference>
<comment type="caution">
    <text evidence="1">The sequence shown here is derived from an EMBL/GenBank/DDBJ whole genome shotgun (WGS) entry which is preliminary data.</text>
</comment>
<gene>
    <name evidence="1" type="ORF">BK666_24135</name>
</gene>
<proteinExistence type="predicted"/>
<protein>
    <submittedName>
        <fullName evidence="1">Uncharacterized protein</fullName>
    </submittedName>
</protein>
<dbReference type="InterPro" id="IPR013783">
    <property type="entry name" value="Ig-like_fold"/>
</dbReference>
<sequence length="375" mass="40544">MIMTNENVVPEIISITDAEGGPVYDGGATHSSTLNLSGTAGVNDVVDVILDGISIGSTQAKAGTWDYRLEDLSRRTTHTIQVSANGLPSLSWRVTVEAISPLILSVIDMAGRPVPDGGTTASTTLVLSGTAEVGSYVQVFVGDDRRGGTAVQDGTWSFIVTHLNMDRQHLFKAVADDLASNIWTVMVAVERGNVWIRTIKDSDGYDIPRSHYTASTKVDVIGTAAPGQLVRVFTTSGQENATVADPEGDWKVRLEGLIQQLYIVKVANSIENHDYRFRSVDQRLAIIRLARDSRGNPIPINGTTSDRSIMLTGTGAAGERLSVHNRLDLVGNPIVNILGVWELPVRDLPSGIHVFRVRGSQDFGLGTQTYYFRVS</sequence>
<dbReference type="Gene3D" id="2.60.40.10">
    <property type="entry name" value="Immunoglobulins"/>
    <property type="match status" value="1"/>
</dbReference>
<evidence type="ECO:0000313" key="2">
    <source>
        <dbReference type="Proteomes" id="UP000285349"/>
    </source>
</evidence>
<dbReference type="NCBIfam" id="NF033510">
    <property type="entry name" value="Ca_tandemer"/>
    <property type="match status" value="1"/>
</dbReference>
<dbReference type="AlphaFoldDB" id="A0A423JUS2"/>
<dbReference type="Proteomes" id="UP000285349">
    <property type="component" value="Unassembled WGS sequence"/>
</dbReference>
<reference evidence="1 2" key="1">
    <citation type="submission" date="2016-10" db="EMBL/GenBank/DDBJ databases">
        <title>Comparative genome analysis of multiple Pseudomonas spp. focuses on biocontrol and plant growth promoting traits.</title>
        <authorList>
            <person name="Tao X.-Y."/>
            <person name="Taylor C.G."/>
        </authorList>
    </citation>
    <scope>NUCLEOTIDE SEQUENCE [LARGE SCALE GENOMIC DNA]</scope>
    <source>
        <strain evidence="1 2">37A10</strain>
    </source>
</reference>
<organism evidence="1 2">
    <name type="scientific">Pseudomonas frederiksbergensis</name>
    <dbReference type="NCBI Taxonomy" id="104087"/>
    <lineage>
        <taxon>Bacteria</taxon>
        <taxon>Pseudomonadati</taxon>
        <taxon>Pseudomonadota</taxon>
        <taxon>Gammaproteobacteria</taxon>
        <taxon>Pseudomonadales</taxon>
        <taxon>Pseudomonadaceae</taxon>
        <taxon>Pseudomonas</taxon>
    </lineage>
</organism>
<accession>A0A423JUS2</accession>